<evidence type="ECO:0000313" key="4">
    <source>
        <dbReference type="EMBL" id="VGO20045.1"/>
    </source>
</evidence>
<name>A0A6C2UIK5_9BACT</name>
<organism evidence="4 5">
    <name type="scientific">Pontiella sulfatireligans</name>
    <dbReference type="NCBI Taxonomy" id="2750658"/>
    <lineage>
        <taxon>Bacteria</taxon>
        <taxon>Pseudomonadati</taxon>
        <taxon>Kiritimatiellota</taxon>
        <taxon>Kiritimatiellia</taxon>
        <taxon>Kiritimatiellales</taxon>
        <taxon>Pontiellaceae</taxon>
        <taxon>Pontiella</taxon>
    </lineage>
</organism>
<dbReference type="InterPro" id="IPR000160">
    <property type="entry name" value="GGDEF_dom"/>
</dbReference>
<dbReference type="GO" id="GO:0005886">
    <property type="term" value="C:plasma membrane"/>
    <property type="evidence" value="ECO:0007669"/>
    <property type="project" value="TreeGrafter"/>
</dbReference>
<dbReference type="Pfam" id="PF00990">
    <property type="entry name" value="GGDEF"/>
    <property type="match status" value="1"/>
</dbReference>
<accession>A0A6C2UIK5</accession>
<dbReference type="CDD" id="cd01949">
    <property type="entry name" value="GGDEF"/>
    <property type="match status" value="1"/>
</dbReference>
<evidence type="ECO:0000313" key="5">
    <source>
        <dbReference type="Proteomes" id="UP000346198"/>
    </source>
</evidence>
<evidence type="ECO:0000256" key="2">
    <source>
        <dbReference type="ARBA" id="ARBA00034247"/>
    </source>
</evidence>
<dbReference type="PANTHER" id="PTHR45138:SF9">
    <property type="entry name" value="DIGUANYLATE CYCLASE DGCM-RELATED"/>
    <property type="match status" value="1"/>
</dbReference>
<dbReference type="PROSITE" id="PS50887">
    <property type="entry name" value="GGDEF"/>
    <property type="match status" value="1"/>
</dbReference>
<dbReference type="GO" id="GO:0043709">
    <property type="term" value="P:cell adhesion involved in single-species biofilm formation"/>
    <property type="evidence" value="ECO:0007669"/>
    <property type="project" value="TreeGrafter"/>
</dbReference>
<feature type="domain" description="GGDEF" evidence="3">
    <location>
        <begin position="51"/>
        <end position="161"/>
    </location>
</feature>
<gene>
    <name evidence="4" type="primary">pleD_1</name>
    <name evidence="4" type="ORF">SCARR_02105</name>
</gene>
<dbReference type="GO" id="GO:0052621">
    <property type="term" value="F:diguanylate cyclase activity"/>
    <property type="evidence" value="ECO:0007669"/>
    <property type="project" value="UniProtKB-EC"/>
</dbReference>
<dbReference type="NCBIfam" id="TIGR00254">
    <property type="entry name" value="GGDEF"/>
    <property type="match status" value="1"/>
</dbReference>
<dbReference type="SMART" id="SM00267">
    <property type="entry name" value="GGDEF"/>
    <property type="match status" value="1"/>
</dbReference>
<dbReference type="FunFam" id="3.30.70.270:FF:000001">
    <property type="entry name" value="Diguanylate cyclase domain protein"/>
    <property type="match status" value="1"/>
</dbReference>
<protein>
    <recommendedName>
        <fullName evidence="1">diguanylate cyclase</fullName>
        <ecNumber evidence="1">2.7.7.65</ecNumber>
    </recommendedName>
</protein>
<dbReference type="PANTHER" id="PTHR45138">
    <property type="entry name" value="REGULATORY COMPONENTS OF SENSORY TRANSDUCTION SYSTEM"/>
    <property type="match status" value="1"/>
</dbReference>
<dbReference type="SUPFAM" id="SSF55073">
    <property type="entry name" value="Nucleotide cyclase"/>
    <property type="match status" value="1"/>
</dbReference>
<dbReference type="GO" id="GO:1902201">
    <property type="term" value="P:negative regulation of bacterial-type flagellum-dependent cell motility"/>
    <property type="evidence" value="ECO:0007669"/>
    <property type="project" value="TreeGrafter"/>
</dbReference>
<dbReference type="AlphaFoldDB" id="A0A6C2UIK5"/>
<evidence type="ECO:0000256" key="1">
    <source>
        <dbReference type="ARBA" id="ARBA00012528"/>
    </source>
</evidence>
<dbReference type="InterPro" id="IPR050469">
    <property type="entry name" value="Diguanylate_Cyclase"/>
</dbReference>
<proteinExistence type="predicted"/>
<dbReference type="InterPro" id="IPR043128">
    <property type="entry name" value="Rev_trsase/Diguanyl_cyclase"/>
</dbReference>
<dbReference type="InterPro" id="IPR029787">
    <property type="entry name" value="Nucleotide_cyclase"/>
</dbReference>
<dbReference type="EMBL" id="CAAHFH010000001">
    <property type="protein sequence ID" value="VGO20045.1"/>
    <property type="molecule type" value="Genomic_DNA"/>
</dbReference>
<dbReference type="Gene3D" id="3.30.70.270">
    <property type="match status" value="1"/>
</dbReference>
<sequence>MSDAETNLPLWLAFLSLNEQATRDWLTGLRNRRYFEETLADHVAAANRYDRELSLALFDIDQFKQINDQNGHEAGDSALKHFAELLTSTARAADIVCRYGGDEFAVILPETNKASAEHFAERVAAKQMFPTITAGIAALPCENLVAEADAHLIFRKKESRR</sequence>
<dbReference type="EC" id="2.7.7.65" evidence="1"/>
<dbReference type="RefSeq" id="WP_136061491.1">
    <property type="nucleotide sequence ID" value="NZ_CAAHFH010000001.1"/>
</dbReference>
<keyword evidence="5" id="KW-1185">Reference proteome</keyword>
<dbReference type="Proteomes" id="UP000346198">
    <property type="component" value="Unassembled WGS sequence"/>
</dbReference>
<comment type="catalytic activity">
    <reaction evidence="2">
        <text>2 GTP = 3',3'-c-di-GMP + 2 diphosphate</text>
        <dbReference type="Rhea" id="RHEA:24898"/>
        <dbReference type="ChEBI" id="CHEBI:33019"/>
        <dbReference type="ChEBI" id="CHEBI:37565"/>
        <dbReference type="ChEBI" id="CHEBI:58805"/>
        <dbReference type="EC" id="2.7.7.65"/>
    </reaction>
</comment>
<evidence type="ECO:0000259" key="3">
    <source>
        <dbReference type="PROSITE" id="PS50887"/>
    </source>
</evidence>
<reference evidence="4 5" key="1">
    <citation type="submission" date="2019-04" db="EMBL/GenBank/DDBJ databases">
        <authorList>
            <person name="Van Vliet M D."/>
        </authorList>
    </citation>
    <scope>NUCLEOTIDE SEQUENCE [LARGE SCALE GENOMIC DNA]</scope>
    <source>
        <strain evidence="4 5">F21</strain>
    </source>
</reference>